<keyword evidence="1" id="KW-0472">Membrane</keyword>
<gene>
    <name evidence="2" type="ORF">FOZ74_11440</name>
</gene>
<reference evidence="2 3" key="1">
    <citation type="submission" date="2019-07" db="EMBL/GenBank/DDBJ databases">
        <title>Complete genome sequence of Comamonas sp. NLF 7-7 isolated from livestock.</title>
        <authorList>
            <person name="Kim D.H."/>
            <person name="Kim J.G."/>
        </authorList>
    </citation>
    <scope>NUCLEOTIDE SEQUENCE [LARGE SCALE GENOMIC DNA]</scope>
    <source>
        <strain evidence="2 3">NLF 7-7</strain>
    </source>
</reference>
<evidence type="ECO:0000313" key="3">
    <source>
        <dbReference type="Proteomes" id="UP000321199"/>
    </source>
</evidence>
<proteinExistence type="predicted"/>
<accession>A0A5B8S026</accession>
<dbReference type="EMBL" id="CP042344">
    <property type="protein sequence ID" value="QEA13597.1"/>
    <property type="molecule type" value="Genomic_DNA"/>
</dbReference>
<evidence type="ECO:0000313" key="2">
    <source>
        <dbReference type="EMBL" id="QEA13597.1"/>
    </source>
</evidence>
<keyword evidence="1" id="KW-0812">Transmembrane</keyword>
<feature type="transmembrane region" description="Helical" evidence="1">
    <location>
        <begin position="258"/>
        <end position="281"/>
    </location>
</feature>
<feature type="transmembrane region" description="Helical" evidence="1">
    <location>
        <begin position="148"/>
        <end position="167"/>
    </location>
</feature>
<name>A0A5B8S026_9BURK</name>
<feature type="transmembrane region" description="Helical" evidence="1">
    <location>
        <begin position="15"/>
        <end position="33"/>
    </location>
</feature>
<organism evidence="2 3">
    <name type="scientific">Comamonas flocculans</name>
    <dbReference type="NCBI Taxonomy" id="2597701"/>
    <lineage>
        <taxon>Bacteria</taxon>
        <taxon>Pseudomonadati</taxon>
        <taxon>Pseudomonadota</taxon>
        <taxon>Betaproteobacteria</taxon>
        <taxon>Burkholderiales</taxon>
        <taxon>Comamonadaceae</taxon>
        <taxon>Comamonas</taxon>
    </lineage>
</organism>
<sequence length="300" mass="31727">MALVQGRPARLPPRTLLAMLGLALAVALCWWPRFNTVADEAVDAGFKRALVSFATARTLHGVIAVVQGTEVAVQPMGMGVTLTPGQMLAPINDLAAQVADWMLWASVAFGLQKLLLAMGGSLWVSGAVSLLALLWLAARLRGHGPPWLTRLLVVLLFARLVMPVTILGSEQLFAHFLAQPYEQSQLASDAAAQTLQAAQAPQAPGAVPPAPDAQGQGLLERLKQWGSDAREAVASPVQTAQAQLQRISAAVDQLVQQLVTLIVVFALQTLVLPLLLAWGLLQLFRGLLQATSGAIASAQS</sequence>
<dbReference type="Proteomes" id="UP000321199">
    <property type="component" value="Chromosome"/>
</dbReference>
<dbReference type="AlphaFoldDB" id="A0A5B8S026"/>
<dbReference type="KEGG" id="cof:FOZ74_11440"/>
<protein>
    <submittedName>
        <fullName evidence="2">Uncharacterized protein</fullName>
    </submittedName>
</protein>
<dbReference type="OrthoDB" id="5293851at2"/>
<dbReference type="RefSeq" id="WP_146913187.1">
    <property type="nucleotide sequence ID" value="NZ_CP042344.1"/>
</dbReference>
<evidence type="ECO:0000256" key="1">
    <source>
        <dbReference type="SAM" id="Phobius"/>
    </source>
</evidence>
<keyword evidence="3" id="KW-1185">Reference proteome</keyword>
<feature type="transmembrane region" description="Helical" evidence="1">
    <location>
        <begin position="114"/>
        <end position="136"/>
    </location>
</feature>
<keyword evidence="1" id="KW-1133">Transmembrane helix</keyword>